<name>A0A6S7KE37_PARCT</name>
<sequence>MSLSLFRLMGKIFLSMPQCVMLCDRYLGETFSKDLEKNFYKVVAALSPKGPALDANAPPFQSSEELLRCRAEATKRVESFCKELEADGRSSPSLFSPIRIETSNHAPVFSKARPLSGEKSEFVKEKLQELVREKVIEE</sequence>
<accession>A0A6S7KE37</accession>
<organism evidence="1 2">
    <name type="scientific">Paramuricea clavata</name>
    <name type="common">Red gorgonian</name>
    <name type="synonym">Violescent sea-whip</name>
    <dbReference type="NCBI Taxonomy" id="317549"/>
    <lineage>
        <taxon>Eukaryota</taxon>
        <taxon>Metazoa</taxon>
        <taxon>Cnidaria</taxon>
        <taxon>Anthozoa</taxon>
        <taxon>Octocorallia</taxon>
        <taxon>Malacalcyonacea</taxon>
        <taxon>Plexauridae</taxon>
        <taxon>Paramuricea</taxon>
    </lineage>
</organism>
<dbReference type="Proteomes" id="UP001152795">
    <property type="component" value="Unassembled WGS sequence"/>
</dbReference>
<proteinExistence type="predicted"/>
<comment type="caution">
    <text evidence="1">The sequence shown here is derived from an EMBL/GenBank/DDBJ whole genome shotgun (WGS) entry which is preliminary data.</text>
</comment>
<feature type="non-terminal residue" evidence="1">
    <location>
        <position position="138"/>
    </location>
</feature>
<protein>
    <submittedName>
        <fullName evidence="1">Uncharacterized protein</fullName>
    </submittedName>
</protein>
<evidence type="ECO:0000313" key="1">
    <source>
        <dbReference type="EMBL" id="CAB4044066.1"/>
    </source>
</evidence>
<reference evidence="1" key="1">
    <citation type="submission" date="2020-04" db="EMBL/GenBank/DDBJ databases">
        <authorList>
            <person name="Alioto T."/>
            <person name="Alioto T."/>
            <person name="Gomez Garrido J."/>
        </authorList>
    </citation>
    <scope>NUCLEOTIDE SEQUENCE</scope>
    <source>
        <strain evidence="1">A484AB</strain>
    </source>
</reference>
<gene>
    <name evidence="1" type="ORF">PACLA_8A017559</name>
</gene>
<evidence type="ECO:0000313" key="2">
    <source>
        <dbReference type="Proteomes" id="UP001152795"/>
    </source>
</evidence>
<dbReference type="EMBL" id="CACRXK020033897">
    <property type="protein sequence ID" value="CAB4044066.1"/>
    <property type="molecule type" value="Genomic_DNA"/>
</dbReference>
<dbReference type="AlphaFoldDB" id="A0A6S7KE37"/>
<keyword evidence="2" id="KW-1185">Reference proteome</keyword>